<comment type="caution">
    <text evidence="1">The sequence shown here is derived from an EMBL/GenBank/DDBJ whole genome shotgun (WGS) entry which is preliminary data.</text>
</comment>
<gene>
    <name evidence="1" type="ORF">V5O48_014472</name>
</gene>
<evidence type="ECO:0008006" key="3">
    <source>
        <dbReference type="Google" id="ProtNLM"/>
    </source>
</evidence>
<dbReference type="Gene3D" id="3.80.10.10">
    <property type="entry name" value="Ribonuclease Inhibitor"/>
    <property type="match status" value="1"/>
</dbReference>
<accession>A0ABR3EX80</accession>
<dbReference type="EMBL" id="JBAHYK010001565">
    <property type="protein sequence ID" value="KAL0567523.1"/>
    <property type="molecule type" value="Genomic_DNA"/>
</dbReference>
<organism evidence="1 2">
    <name type="scientific">Marasmius crinis-equi</name>
    <dbReference type="NCBI Taxonomy" id="585013"/>
    <lineage>
        <taxon>Eukaryota</taxon>
        <taxon>Fungi</taxon>
        <taxon>Dikarya</taxon>
        <taxon>Basidiomycota</taxon>
        <taxon>Agaricomycotina</taxon>
        <taxon>Agaricomycetes</taxon>
        <taxon>Agaricomycetidae</taxon>
        <taxon>Agaricales</taxon>
        <taxon>Marasmiineae</taxon>
        <taxon>Marasmiaceae</taxon>
        <taxon>Marasmius</taxon>
    </lineage>
</organism>
<sequence>MFFARMDVVAPQSVTLCERCNYGFTLRQPHPPISRDLIRSSHAIPNFEVPTIICDIEDEERDVLRCEEEIRRIKLVLARMVNQKRVLQKRILERRFVVSSIRRVPNELWAVIFGLCVPEHSLHITNSTLKERLASIPSILTQVCSRWRHIATSLSHLWPSIYIELAALSHNVTSLLEVHAKHAKGGFDIVMKGDGFDGPSYAVDEWMRNSEEAYSWFWNRLSRFRRCKFLELRRALPSNAPPNATFPLLEYLSLKYIQGDPPDWFLDAVHAAPNLRKLVLDTCHISLSPSQASRMFAHTPIQVLKADERVFEDLPTTLNLLPTLSKLEALRISFFSNDQGSLASPVICPSLRTLTIKQTHKPDRVLRSLELPFLQTLILTNGFSNGHNCTIFTRQLSSLLSLLPRFSSLTRFAFHFGMDETTSLNPLVEIMKSLPNLHAFDARFRGGEGKWGIDFLSSLASSTSFGSRLSSLILHESDCDINVSLAKEVVHHLETHLESRAVQGITTLANVRLVFERPFGRNRLELDSDDKDELEMNLRELEGRGMKVAMFTVSGGKSRPWRWKSLILGSMSLATTSFVESDDQVVFD</sequence>
<name>A0ABR3EX80_9AGAR</name>
<proteinExistence type="predicted"/>
<keyword evidence="2" id="KW-1185">Reference proteome</keyword>
<evidence type="ECO:0000313" key="2">
    <source>
        <dbReference type="Proteomes" id="UP001465976"/>
    </source>
</evidence>
<protein>
    <recommendedName>
        <fullName evidence="3">F-box domain-containing protein</fullName>
    </recommendedName>
</protein>
<dbReference type="SUPFAM" id="SSF52047">
    <property type="entry name" value="RNI-like"/>
    <property type="match status" value="1"/>
</dbReference>
<reference evidence="1 2" key="1">
    <citation type="submission" date="2024-02" db="EMBL/GenBank/DDBJ databases">
        <title>A draft genome for the cacao thread blight pathogen Marasmius crinis-equi.</title>
        <authorList>
            <person name="Cohen S.P."/>
            <person name="Baruah I.K."/>
            <person name="Amoako-Attah I."/>
            <person name="Bukari Y."/>
            <person name="Meinhardt L.W."/>
            <person name="Bailey B.A."/>
        </authorList>
    </citation>
    <scope>NUCLEOTIDE SEQUENCE [LARGE SCALE GENOMIC DNA]</scope>
    <source>
        <strain evidence="1 2">GH-76</strain>
    </source>
</reference>
<dbReference type="Proteomes" id="UP001465976">
    <property type="component" value="Unassembled WGS sequence"/>
</dbReference>
<evidence type="ECO:0000313" key="1">
    <source>
        <dbReference type="EMBL" id="KAL0567523.1"/>
    </source>
</evidence>
<dbReference type="InterPro" id="IPR032675">
    <property type="entry name" value="LRR_dom_sf"/>
</dbReference>